<evidence type="ECO:0000313" key="8">
    <source>
        <dbReference type="EMBL" id="RCN30039.1"/>
    </source>
</evidence>
<evidence type="ECO:0000256" key="5">
    <source>
        <dbReference type="ARBA" id="ARBA00022989"/>
    </source>
</evidence>
<evidence type="ECO:0000313" key="9">
    <source>
        <dbReference type="Proteomes" id="UP000252519"/>
    </source>
</evidence>
<evidence type="ECO:0000256" key="6">
    <source>
        <dbReference type="ARBA" id="ARBA00023136"/>
    </source>
</evidence>
<dbReference type="GO" id="GO:0015501">
    <property type="term" value="F:glutamate:sodium symporter activity"/>
    <property type="evidence" value="ECO:0007669"/>
    <property type="project" value="TreeGrafter"/>
</dbReference>
<accession>A0A368FGC2</accession>
<dbReference type="PANTHER" id="PTHR11958">
    <property type="entry name" value="SODIUM/DICARBOXYLATE SYMPORTER-RELATED"/>
    <property type="match status" value="1"/>
</dbReference>
<evidence type="ECO:0000256" key="3">
    <source>
        <dbReference type="ARBA" id="ARBA00022448"/>
    </source>
</evidence>
<keyword evidence="5" id="KW-1133">Transmembrane helix</keyword>
<protein>
    <recommendedName>
        <fullName evidence="7">Amino acid transporter</fullName>
    </recommendedName>
</protein>
<evidence type="ECO:0000256" key="2">
    <source>
        <dbReference type="ARBA" id="ARBA00006148"/>
    </source>
</evidence>
<keyword evidence="4" id="KW-0812">Transmembrane</keyword>
<dbReference type="InterPro" id="IPR050746">
    <property type="entry name" value="DAACS"/>
</dbReference>
<dbReference type="Gene3D" id="1.10.3860.10">
    <property type="entry name" value="Sodium:dicarboxylate symporter"/>
    <property type="match status" value="1"/>
</dbReference>
<comment type="subcellular location">
    <subcellularLocation>
        <location evidence="1 7">Membrane</location>
        <topology evidence="1 7">Multi-pass membrane protein</topology>
    </subcellularLocation>
</comment>
<dbReference type="GO" id="GO:0015175">
    <property type="term" value="F:neutral L-amino acid transmembrane transporter activity"/>
    <property type="evidence" value="ECO:0007669"/>
    <property type="project" value="TreeGrafter"/>
</dbReference>
<gene>
    <name evidence="8" type="ORF">ANCCAN_24197</name>
</gene>
<proteinExistence type="inferred from homology"/>
<keyword evidence="3 7" id="KW-0813">Transport</keyword>
<sequence length="185" mass="19965">MASLFVKCANMENPKDAKFFSVTTTVASIGSGSVPAGLDTIVIVLTTVGLPAKDLSLLLTVDWLLDRIRTSVNVLGDGFGAGIIHHLTKDSLVEADTDELIRQIREDIHHLNNPELANLQHISSNHASAQNTVHSHTAIPMQTVDTIDMDGIPDKDKEKALPARTTRASFAQEESKALLTGEFTV</sequence>
<keyword evidence="7" id="KW-0769">Symport</keyword>
<dbReference type="InterPro" id="IPR001991">
    <property type="entry name" value="Na-dicarboxylate_symporter"/>
</dbReference>
<dbReference type="Pfam" id="PF00375">
    <property type="entry name" value="SDF"/>
    <property type="match status" value="1"/>
</dbReference>
<dbReference type="GO" id="GO:0005886">
    <property type="term" value="C:plasma membrane"/>
    <property type="evidence" value="ECO:0007669"/>
    <property type="project" value="TreeGrafter"/>
</dbReference>
<dbReference type="EMBL" id="JOJR01001687">
    <property type="protein sequence ID" value="RCN30039.1"/>
    <property type="molecule type" value="Genomic_DNA"/>
</dbReference>
<comment type="caution">
    <text evidence="8">The sequence shown here is derived from an EMBL/GenBank/DDBJ whole genome shotgun (WGS) entry which is preliminary data.</text>
</comment>
<dbReference type="STRING" id="29170.A0A368FGC2"/>
<organism evidence="8 9">
    <name type="scientific">Ancylostoma caninum</name>
    <name type="common">Dog hookworm</name>
    <dbReference type="NCBI Taxonomy" id="29170"/>
    <lineage>
        <taxon>Eukaryota</taxon>
        <taxon>Metazoa</taxon>
        <taxon>Ecdysozoa</taxon>
        <taxon>Nematoda</taxon>
        <taxon>Chromadorea</taxon>
        <taxon>Rhabditida</taxon>
        <taxon>Rhabditina</taxon>
        <taxon>Rhabditomorpha</taxon>
        <taxon>Strongyloidea</taxon>
        <taxon>Ancylostomatidae</taxon>
        <taxon>Ancylostomatinae</taxon>
        <taxon>Ancylostoma</taxon>
    </lineage>
</organism>
<reference evidence="8 9" key="1">
    <citation type="submission" date="2014-10" db="EMBL/GenBank/DDBJ databases">
        <title>Draft genome of the hookworm Ancylostoma caninum.</title>
        <authorList>
            <person name="Mitreva M."/>
        </authorList>
    </citation>
    <scope>NUCLEOTIDE SEQUENCE [LARGE SCALE GENOMIC DNA]</scope>
    <source>
        <strain evidence="8 9">Baltimore</strain>
    </source>
</reference>
<comment type="similarity">
    <text evidence="2 7">Belongs to the dicarboxylate/amino acid:cation symporter (DAACS) (TC 2.A.23) family.</text>
</comment>
<keyword evidence="6" id="KW-0472">Membrane</keyword>
<dbReference type="OrthoDB" id="5877963at2759"/>
<evidence type="ECO:0000256" key="4">
    <source>
        <dbReference type="ARBA" id="ARBA00022692"/>
    </source>
</evidence>
<evidence type="ECO:0000256" key="7">
    <source>
        <dbReference type="RuleBase" id="RU361216"/>
    </source>
</evidence>
<dbReference type="GO" id="GO:0005313">
    <property type="term" value="F:L-glutamate transmembrane transporter activity"/>
    <property type="evidence" value="ECO:0007669"/>
    <property type="project" value="TreeGrafter"/>
</dbReference>
<evidence type="ECO:0000256" key="1">
    <source>
        <dbReference type="ARBA" id="ARBA00004141"/>
    </source>
</evidence>
<dbReference type="InterPro" id="IPR036458">
    <property type="entry name" value="Na:dicarbo_symporter_sf"/>
</dbReference>
<dbReference type="Proteomes" id="UP000252519">
    <property type="component" value="Unassembled WGS sequence"/>
</dbReference>
<dbReference type="PRINTS" id="PR00173">
    <property type="entry name" value="EDTRNSPORT"/>
</dbReference>
<name>A0A368FGC2_ANCCA</name>
<dbReference type="SUPFAM" id="SSF118215">
    <property type="entry name" value="Proton glutamate symport protein"/>
    <property type="match status" value="1"/>
</dbReference>
<dbReference type="PANTHER" id="PTHR11958:SF46">
    <property type="entry name" value="SODIUM-DEPENDENT EXCITATORY AMINO ACID TRANSPORTER GLT-3-RELATED"/>
    <property type="match status" value="1"/>
</dbReference>
<keyword evidence="9" id="KW-1185">Reference proteome</keyword>
<dbReference type="AlphaFoldDB" id="A0A368FGC2"/>